<organism evidence="2 3">
    <name type="scientific">Panagrellus redivivus</name>
    <name type="common">Microworm</name>
    <dbReference type="NCBI Taxonomy" id="6233"/>
    <lineage>
        <taxon>Eukaryota</taxon>
        <taxon>Metazoa</taxon>
        <taxon>Ecdysozoa</taxon>
        <taxon>Nematoda</taxon>
        <taxon>Chromadorea</taxon>
        <taxon>Rhabditida</taxon>
        <taxon>Tylenchina</taxon>
        <taxon>Panagrolaimomorpha</taxon>
        <taxon>Panagrolaimoidea</taxon>
        <taxon>Panagrolaimidae</taxon>
        <taxon>Panagrellus</taxon>
    </lineage>
</organism>
<proteinExistence type="predicted"/>
<protein>
    <submittedName>
        <fullName evidence="3">HDNR domain-containing protein</fullName>
    </submittedName>
</protein>
<reference evidence="3" key="2">
    <citation type="submission" date="2020-10" db="UniProtKB">
        <authorList>
            <consortium name="WormBaseParasite"/>
        </authorList>
    </citation>
    <scope>IDENTIFICATION</scope>
</reference>
<dbReference type="Proteomes" id="UP000492821">
    <property type="component" value="Unassembled WGS sequence"/>
</dbReference>
<accession>A0A7E4ZTY5</accession>
<feature type="region of interest" description="Disordered" evidence="1">
    <location>
        <begin position="1"/>
        <end position="72"/>
    </location>
</feature>
<evidence type="ECO:0000313" key="2">
    <source>
        <dbReference type="Proteomes" id="UP000492821"/>
    </source>
</evidence>
<evidence type="ECO:0000256" key="1">
    <source>
        <dbReference type="SAM" id="MobiDB-lite"/>
    </source>
</evidence>
<name>A0A7E4ZTY5_PANRE</name>
<reference evidence="2" key="1">
    <citation type="journal article" date="2013" name="Genetics">
        <title>The draft genome and transcriptome of Panagrellus redivivus are shaped by the harsh demands of a free-living lifestyle.</title>
        <authorList>
            <person name="Srinivasan J."/>
            <person name="Dillman A.R."/>
            <person name="Macchietto M.G."/>
            <person name="Heikkinen L."/>
            <person name="Lakso M."/>
            <person name="Fracchia K.M."/>
            <person name="Antoshechkin I."/>
            <person name="Mortazavi A."/>
            <person name="Wong G."/>
            <person name="Sternberg P.W."/>
        </authorList>
    </citation>
    <scope>NUCLEOTIDE SEQUENCE [LARGE SCALE GENOMIC DNA]</scope>
    <source>
        <strain evidence="2">MT8872</strain>
    </source>
</reference>
<feature type="compositionally biased region" description="Basic and acidic residues" evidence="1">
    <location>
        <begin position="1"/>
        <end position="10"/>
    </location>
</feature>
<dbReference type="WBParaSite" id="Pan_g17281.t2">
    <property type="protein sequence ID" value="Pan_g17281.t2"/>
    <property type="gene ID" value="Pan_g17281"/>
</dbReference>
<sequence>MAHFLEDSLDRGPIGTISRTFAGRPNQSKPSLRPPLRTRVGQSGNAPTHMNATCRTASPKVKDTPISAGTKSTLTPNANMTEILDSNHFQSFKNDYQTYHQVYGTWPHKTHYFLAKEGKQPKNHYVNLQRPSNTTDNLGRQNDGRGLPHKTVVTKTTTHVANPKKAMIRFPLVHDL</sequence>
<keyword evidence="2" id="KW-1185">Reference proteome</keyword>
<feature type="compositionally biased region" description="Polar residues" evidence="1">
    <location>
        <begin position="40"/>
        <end position="56"/>
    </location>
</feature>
<evidence type="ECO:0000313" key="3">
    <source>
        <dbReference type="WBParaSite" id="Pan_g17281.t2"/>
    </source>
</evidence>
<dbReference type="AlphaFoldDB" id="A0A7E4ZTY5"/>